<proteinExistence type="predicted"/>
<feature type="non-terminal residue" evidence="2">
    <location>
        <position position="1"/>
    </location>
</feature>
<organism evidence="2 3">
    <name type="scientific">Teladorsagia circumcincta</name>
    <name type="common">Brown stomach worm</name>
    <name type="synonym">Ostertagia circumcincta</name>
    <dbReference type="NCBI Taxonomy" id="45464"/>
    <lineage>
        <taxon>Eukaryota</taxon>
        <taxon>Metazoa</taxon>
        <taxon>Ecdysozoa</taxon>
        <taxon>Nematoda</taxon>
        <taxon>Chromadorea</taxon>
        <taxon>Rhabditida</taxon>
        <taxon>Rhabditina</taxon>
        <taxon>Rhabditomorpha</taxon>
        <taxon>Strongyloidea</taxon>
        <taxon>Trichostrongylidae</taxon>
        <taxon>Teladorsagia</taxon>
    </lineage>
</organism>
<evidence type="ECO:0000313" key="2">
    <source>
        <dbReference type="EMBL" id="PIO58977.1"/>
    </source>
</evidence>
<dbReference type="Proteomes" id="UP000230423">
    <property type="component" value="Unassembled WGS sequence"/>
</dbReference>
<dbReference type="OrthoDB" id="9991628at2759"/>
<dbReference type="PANTHER" id="PTHR37431">
    <property type="entry name" value="PROTEIN CBG06927"/>
    <property type="match status" value="1"/>
</dbReference>
<reference evidence="2 3" key="1">
    <citation type="submission" date="2015-09" db="EMBL/GenBank/DDBJ databases">
        <title>Draft genome of the parasitic nematode Teladorsagia circumcincta isolate WARC Sus (inbred).</title>
        <authorList>
            <person name="Mitreva M."/>
        </authorList>
    </citation>
    <scope>NUCLEOTIDE SEQUENCE [LARGE SCALE GENOMIC DNA]</scope>
    <source>
        <strain evidence="2 3">S</strain>
    </source>
</reference>
<keyword evidence="3" id="KW-1185">Reference proteome</keyword>
<sequence length="195" mass="21656">SDELGQPVRNRTAKEQDPFDEIVTLPSHMQHSSKERHSNTEAPMDDCPYEHQLRVDECAEPILLFLHDVNAIYFENSSLLSDKDTQAKVSKGCELMHEYQICTQGASQACNPDEGVQAWRQEAPTFANDEDEQAVTAPAARRINSDAVVTTSTTTRRTIGPDAKTECEALEAFNANLDCAIVTMNDHCEVDAQNT</sequence>
<name>A0A2G9TM01_TELCI</name>
<accession>A0A2G9TM01</accession>
<evidence type="ECO:0000256" key="1">
    <source>
        <dbReference type="SAM" id="MobiDB-lite"/>
    </source>
</evidence>
<dbReference type="AlphaFoldDB" id="A0A2G9TM01"/>
<feature type="region of interest" description="Disordered" evidence="1">
    <location>
        <begin position="1"/>
        <end position="43"/>
    </location>
</feature>
<evidence type="ECO:0000313" key="3">
    <source>
        <dbReference type="Proteomes" id="UP000230423"/>
    </source>
</evidence>
<protein>
    <submittedName>
        <fullName evidence="2">Uncharacterized protein</fullName>
    </submittedName>
</protein>
<feature type="non-terminal residue" evidence="2">
    <location>
        <position position="195"/>
    </location>
</feature>
<dbReference type="PANTHER" id="PTHR37431:SF5">
    <property type="entry name" value="PROTEIN CBG06905"/>
    <property type="match status" value="1"/>
</dbReference>
<dbReference type="EMBL" id="KZ359197">
    <property type="protein sequence ID" value="PIO58977.1"/>
    <property type="molecule type" value="Genomic_DNA"/>
</dbReference>
<gene>
    <name evidence="2" type="ORF">TELCIR_19572</name>
</gene>